<name>A0ABQ4KDP0_9BACI</name>
<evidence type="ECO:0000313" key="4">
    <source>
        <dbReference type="EMBL" id="GIN56085.1"/>
    </source>
</evidence>
<feature type="domain" description="Non-reducing end beta-L-arabinofuranosidase-like GH127 middle" evidence="3">
    <location>
        <begin position="431"/>
        <end position="523"/>
    </location>
</feature>
<sequence>MKTIKTKAITITDSYVKKAQENLVHYLLSMKSEKFLFEVFKVAKLKPLTKEGYQGWERSDKINFRGHFFGHYMSALALAYHAEKNNSLKKQLLEQMQVAVAGLAQAQENYAFHHPESAGYISAFRESALDEVEGKVISPEDKENVLVPWYNLHKILAGLLAIHESLEGIEEETSQVALKVASRFGDYIYHRMMKLADKNKMLQIEYGGMNDALYHLFALTRKKEHMVAATYFDEDELFKKLAKRENVLPGKHANTQIPKLVGALKRYQVFQDKDFYSFLSNEEKEKLTVYFTAAKSFWDIVVQNHTYCTGGNSQSEHFHEPNSLYYDAEVRNGDCTCETCNTHNMLKLTRNLYFLTEDPKYLDYYERTYINAILASQNPENGMMMYFQPMGAGYNKVYNRPYDEFWCCTGTGVESFAKLADTYYFQENDHVLVNLYFSNEVSITDRNMKLVQHSDRKNSIFTFTTSSISGNEVKPIYIALRIPAWTGEFEVLHNGVQADYELKNGFAYLKQRVGKNETVMIKFAPYLKMVSTKDNSNYVAFEYGPYVLAGGLGTQNISADNPNGIIVRVGTKDRLLPDTLTVTADDWRENFTEYMQPIEQEDKLLAFQAHNIEEQITFTPYYEMHGERYGIYFKLVNADSKAAQDAIKQKKEWLREQELILAELHNFDENNSEYAKKMTYNQSEVGAFWGKRYRKAFKNGWFSYEFSVHTQDDFYLQLDFHREDAGKRMDVILNEQETRAMIVSDSGEGEFISQQILLDKSLVSNEGKIKLTFKAIEGETPRVFGITFLKRLSFESKIKLKQIEVTAGQIAPQDFTSAKYEVTLVKNGGLIFHLANDSSLVYIDDILINETKPRPLADGSHTVTIYAPDHRTKQEYLLKVTNK</sequence>
<dbReference type="Pfam" id="PF20620">
    <property type="entry name" value="DUF6805"/>
    <property type="match status" value="1"/>
</dbReference>
<dbReference type="RefSeq" id="WP_212965201.1">
    <property type="nucleotide sequence ID" value="NZ_BORB01000002.1"/>
</dbReference>
<dbReference type="InterPro" id="IPR008928">
    <property type="entry name" value="6-hairpin_glycosidase_sf"/>
</dbReference>
<dbReference type="Proteomes" id="UP000679950">
    <property type="component" value="Unassembled WGS sequence"/>
</dbReference>
<evidence type="ECO:0000259" key="1">
    <source>
        <dbReference type="Pfam" id="PF07944"/>
    </source>
</evidence>
<dbReference type="EMBL" id="BORB01000002">
    <property type="protein sequence ID" value="GIN56085.1"/>
    <property type="molecule type" value="Genomic_DNA"/>
</dbReference>
<evidence type="ECO:0000259" key="2">
    <source>
        <dbReference type="Pfam" id="PF20620"/>
    </source>
</evidence>
<proteinExistence type="predicted"/>
<dbReference type="Pfam" id="PF07944">
    <property type="entry name" value="Beta-AFase-like_GH127_cat"/>
    <property type="match status" value="1"/>
</dbReference>
<gene>
    <name evidence="4" type="ORF">J8TS2_04040</name>
</gene>
<reference evidence="4 5" key="1">
    <citation type="submission" date="2021-03" db="EMBL/GenBank/DDBJ databases">
        <title>Antimicrobial resistance genes in bacteria isolated from Japanese honey, and their potential for conferring macrolide and lincosamide resistance in the American foulbrood pathogen Paenibacillus larvae.</title>
        <authorList>
            <person name="Okamoto M."/>
            <person name="Kumagai M."/>
            <person name="Kanamori H."/>
            <person name="Takamatsu D."/>
        </authorList>
    </citation>
    <scope>NUCLEOTIDE SEQUENCE [LARGE SCALE GENOMIC DNA]</scope>
    <source>
        <strain evidence="4 5">J8TS2</strain>
    </source>
</reference>
<dbReference type="Pfam" id="PF20736">
    <property type="entry name" value="Glyco_hydro127M"/>
    <property type="match status" value="1"/>
</dbReference>
<organism evidence="4 5">
    <name type="scientific">Lederbergia ruris</name>
    <dbReference type="NCBI Taxonomy" id="217495"/>
    <lineage>
        <taxon>Bacteria</taxon>
        <taxon>Bacillati</taxon>
        <taxon>Bacillota</taxon>
        <taxon>Bacilli</taxon>
        <taxon>Bacillales</taxon>
        <taxon>Bacillaceae</taxon>
        <taxon>Lederbergia</taxon>
    </lineage>
</organism>
<feature type="domain" description="Non-reducing end beta-L-arabinofuranosidase-like GH127 catalytic" evidence="1">
    <location>
        <begin position="9"/>
        <end position="420"/>
    </location>
</feature>
<keyword evidence="4" id="KW-0378">Hydrolase</keyword>
<dbReference type="InterPro" id="IPR049046">
    <property type="entry name" value="Beta-AFase-like_GH127_middle"/>
</dbReference>
<dbReference type="PANTHER" id="PTHR31151">
    <property type="entry name" value="PROLINE-TRNA LIGASE (DUF1680)"/>
    <property type="match status" value="1"/>
</dbReference>
<feature type="domain" description="Glycoside hydrolase GH146 substrate-binding" evidence="2">
    <location>
        <begin position="675"/>
        <end position="784"/>
    </location>
</feature>
<evidence type="ECO:0000259" key="3">
    <source>
        <dbReference type="Pfam" id="PF20736"/>
    </source>
</evidence>
<protein>
    <submittedName>
        <fullName evidence="4">Glycosyl hydrolase</fullName>
    </submittedName>
</protein>
<dbReference type="InterPro" id="IPR046544">
    <property type="entry name" value="GH146_SB_dom"/>
</dbReference>
<comment type="caution">
    <text evidence="4">The sequence shown here is derived from an EMBL/GenBank/DDBJ whole genome shotgun (WGS) entry which is preliminary data.</text>
</comment>
<keyword evidence="5" id="KW-1185">Reference proteome</keyword>
<evidence type="ECO:0000313" key="5">
    <source>
        <dbReference type="Proteomes" id="UP000679950"/>
    </source>
</evidence>
<accession>A0ABQ4KDP0</accession>
<dbReference type="InterPro" id="IPR012878">
    <property type="entry name" value="Beta-AFase-like_GH127_cat"/>
</dbReference>
<dbReference type="PANTHER" id="PTHR31151:SF0">
    <property type="entry name" value="PROLINE-TRNA LIGASE (DUF1680)"/>
    <property type="match status" value="1"/>
</dbReference>
<dbReference type="GO" id="GO:0016787">
    <property type="term" value="F:hydrolase activity"/>
    <property type="evidence" value="ECO:0007669"/>
    <property type="project" value="UniProtKB-KW"/>
</dbReference>
<dbReference type="SUPFAM" id="SSF48208">
    <property type="entry name" value="Six-hairpin glycosidases"/>
    <property type="match status" value="1"/>
</dbReference>